<dbReference type="EMBL" id="MCFF01000040">
    <property type="protein sequence ID" value="ORZ07785.1"/>
    <property type="molecule type" value="Genomic_DNA"/>
</dbReference>
<dbReference type="InParanoid" id="A0A1Y2GFQ8"/>
<evidence type="ECO:0000313" key="1">
    <source>
        <dbReference type="EMBL" id="ORZ07785.1"/>
    </source>
</evidence>
<keyword evidence="2" id="KW-1185">Reference proteome</keyword>
<dbReference type="RefSeq" id="XP_021878151.1">
    <property type="nucleotide sequence ID" value="XM_022026792.1"/>
</dbReference>
<organism evidence="1 2">
    <name type="scientific">Lobosporangium transversale</name>
    <dbReference type="NCBI Taxonomy" id="64571"/>
    <lineage>
        <taxon>Eukaryota</taxon>
        <taxon>Fungi</taxon>
        <taxon>Fungi incertae sedis</taxon>
        <taxon>Mucoromycota</taxon>
        <taxon>Mortierellomycotina</taxon>
        <taxon>Mortierellomycetes</taxon>
        <taxon>Mortierellales</taxon>
        <taxon>Mortierellaceae</taxon>
        <taxon>Lobosporangium</taxon>
    </lineage>
</organism>
<dbReference type="AlphaFoldDB" id="A0A1Y2GFQ8"/>
<dbReference type="GeneID" id="33568635"/>
<protein>
    <submittedName>
        <fullName evidence="1">Uncharacterized protein</fullName>
    </submittedName>
</protein>
<gene>
    <name evidence="1" type="ORF">BCR41DRAFT_373543</name>
</gene>
<comment type="caution">
    <text evidence="1">The sequence shown here is derived from an EMBL/GenBank/DDBJ whole genome shotgun (WGS) entry which is preliminary data.</text>
</comment>
<evidence type="ECO:0000313" key="2">
    <source>
        <dbReference type="Proteomes" id="UP000193648"/>
    </source>
</evidence>
<sequence length="105" mass="11537">MNRLLLISAPSGAVSVLYAAADMKLEAISTQTKWPALTLQIYRPTVIEHCIYKLTFSLSLLQHAFRAWGTLKTSPNTSSPSVGLAMLVICFLFLLKDMSGCFQLA</sequence>
<name>A0A1Y2GFQ8_9FUNG</name>
<accession>A0A1Y2GFQ8</accession>
<proteinExistence type="predicted"/>
<reference evidence="1 2" key="1">
    <citation type="submission" date="2016-07" db="EMBL/GenBank/DDBJ databases">
        <title>Pervasive Adenine N6-methylation of Active Genes in Fungi.</title>
        <authorList>
            <consortium name="DOE Joint Genome Institute"/>
            <person name="Mondo S.J."/>
            <person name="Dannebaum R.O."/>
            <person name="Kuo R.C."/>
            <person name="Labutti K."/>
            <person name="Haridas S."/>
            <person name="Kuo A."/>
            <person name="Salamov A."/>
            <person name="Ahrendt S.R."/>
            <person name="Lipzen A."/>
            <person name="Sullivan W."/>
            <person name="Andreopoulos W.B."/>
            <person name="Clum A."/>
            <person name="Lindquist E."/>
            <person name="Daum C."/>
            <person name="Ramamoorthy G.K."/>
            <person name="Gryganskyi A."/>
            <person name="Culley D."/>
            <person name="Magnuson J.K."/>
            <person name="James T.Y."/>
            <person name="O'Malley M.A."/>
            <person name="Stajich J.E."/>
            <person name="Spatafora J.W."/>
            <person name="Visel A."/>
            <person name="Grigoriev I.V."/>
        </authorList>
    </citation>
    <scope>NUCLEOTIDE SEQUENCE [LARGE SCALE GENOMIC DNA]</scope>
    <source>
        <strain evidence="1 2">NRRL 3116</strain>
    </source>
</reference>
<dbReference type="Proteomes" id="UP000193648">
    <property type="component" value="Unassembled WGS sequence"/>
</dbReference>